<dbReference type="EMBL" id="ML996694">
    <property type="protein sequence ID" value="KAF2400665.1"/>
    <property type="molecule type" value="Genomic_DNA"/>
</dbReference>
<feature type="compositionally biased region" description="Polar residues" evidence="1">
    <location>
        <begin position="1"/>
        <end position="22"/>
    </location>
</feature>
<dbReference type="AlphaFoldDB" id="A0A6G1HY53"/>
<dbReference type="Proteomes" id="UP000799640">
    <property type="component" value="Unassembled WGS sequence"/>
</dbReference>
<name>A0A6G1HY53_9PEZI</name>
<evidence type="ECO:0000313" key="3">
    <source>
        <dbReference type="Proteomes" id="UP000799640"/>
    </source>
</evidence>
<protein>
    <submittedName>
        <fullName evidence="2">Uncharacterized protein</fullName>
    </submittedName>
</protein>
<feature type="compositionally biased region" description="Low complexity" evidence="1">
    <location>
        <begin position="45"/>
        <end position="61"/>
    </location>
</feature>
<reference evidence="2" key="1">
    <citation type="journal article" date="2020" name="Stud. Mycol.">
        <title>101 Dothideomycetes genomes: a test case for predicting lifestyles and emergence of pathogens.</title>
        <authorList>
            <person name="Haridas S."/>
            <person name="Albert R."/>
            <person name="Binder M."/>
            <person name="Bloem J."/>
            <person name="Labutti K."/>
            <person name="Salamov A."/>
            <person name="Andreopoulos B."/>
            <person name="Baker S."/>
            <person name="Barry K."/>
            <person name="Bills G."/>
            <person name="Bluhm B."/>
            <person name="Cannon C."/>
            <person name="Castanera R."/>
            <person name="Culley D."/>
            <person name="Daum C."/>
            <person name="Ezra D."/>
            <person name="Gonzalez J."/>
            <person name="Henrissat B."/>
            <person name="Kuo A."/>
            <person name="Liang C."/>
            <person name="Lipzen A."/>
            <person name="Lutzoni F."/>
            <person name="Magnuson J."/>
            <person name="Mondo S."/>
            <person name="Nolan M."/>
            <person name="Ohm R."/>
            <person name="Pangilinan J."/>
            <person name="Park H.-J."/>
            <person name="Ramirez L."/>
            <person name="Alfaro M."/>
            <person name="Sun H."/>
            <person name="Tritt A."/>
            <person name="Yoshinaga Y."/>
            <person name="Zwiers L.-H."/>
            <person name="Turgeon B."/>
            <person name="Goodwin S."/>
            <person name="Spatafora J."/>
            <person name="Crous P."/>
            <person name="Grigoriev I."/>
        </authorList>
    </citation>
    <scope>NUCLEOTIDE SEQUENCE</scope>
    <source>
        <strain evidence="2">CBS 262.69</strain>
    </source>
</reference>
<evidence type="ECO:0000313" key="2">
    <source>
        <dbReference type="EMBL" id="KAF2400665.1"/>
    </source>
</evidence>
<proteinExistence type="predicted"/>
<feature type="compositionally biased region" description="Basic and acidic residues" evidence="1">
    <location>
        <begin position="63"/>
        <end position="76"/>
    </location>
</feature>
<keyword evidence="3" id="KW-1185">Reference proteome</keyword>
<evidence type="ECO:0000256" key="1">
    <source>
        <dbReference type="SAM" id="MobiDB-lite"/>
    </source>
</evidence>
<feature type="region of interest" description="Disordered" evidence="1">
    <location>
        <begin position="45"/>
        <end position="157"/>
    </location>
</feature>
<accession>A0A6G1HY53</accession>
<organism evidence="2 3">
    <name type="scientific">Trichodelitschia bisporula</name>
    <dbReference type="NCBI Taxonomy" id="703511"/>
    <lineage>
        <taxon>Eukaryota</taxon>
        <taxon>Fungi</taxon>
        <taxon>Dikarya</taxon>
        <taxon>Ascomycota</taxon>
        <taxon>Pezizomycotina</taxon>
        <taxon>Dothideomycetes</taxon>
        <taxon>Dothideomycetes incertae sedis</taxon>
        <taxon>Phaeotrichales</taxon>
        <taxon>Phaeotrichaceae</taxon>
        <taxon>Trichodelitschia</taxon>
    </lineage>
</organism>
<feature type="region of interest" description="Disordered" evidence="1">
    <location>
        <begin position="1"/>
        <end position="30"/>
    </location>
</feature>
<gene>
    <name evidence="2" type="ORF">EJ06DRAFT_556198</name>
</gene>
<dbReference type="OrthoDB" id="3884229at2759"/>
<sequence>MTTDRPISSWHRQMTPPQSPSDQPFPELPSALTKMSLDFIVSGSQASSANHFSSSSFSGSFEATERPELMTRRASDSYRSPPSSIRSDDSDGPSSPITNPPFTLPPFSELAPELAPEGHGPPRHPRTSTLDHYPLRLHQHSSPPSSKHHPTPLRPERHPYDAEELTAIIYLRAACNLRWHEVHRCFLRIFPPNTPRRCQAAIAKGLPKFYLERNVQGLQCRWYRLREEEGLAALRKGGGGKGERSALERMSRKGEISMEFWNRLRAVGGDGAK</sequence>